<reference evidence="1" key="1">
    <citation type="journal article" date="2021" name="Sci. Rep.">
        <title>Diploid genomic architecture of Nitzschia inconspicua, an elite biomass production diatom.</title>
        <authorList>
            <person name="Oliver A."/>
            <person name="Podell S."/>
            <person name="Pinowska A."/>
            <person name="Traller J.C."/>
            <person name="Smith S.R."/>
            <person name="McClure R."/>
            <person name="Beliaev A."/>
            <person name="Bohutskyi P."/>
            <person name="Hill E.A."/>
            <person name="Rabines A."/>
            <person name="Zheng H."/>
            <person name="Allen L.Z."/>
            <person name="Kuo A."/>
            <person name="Grigoriev I.V."/>
            <person name="Allen A.E."/>
            <person name="Hazlebeck D."/>
            <person name="Allen E.E."/>
        </authorList>
    </citation>
    <scope>NUCLEOTIDE SEQUENCE</scope>
    <source>
        <strain evidence="1">Hildebrandi</strain>
    </source>
</reference>
<sequence>MIARTTANLMISRSKHFRVTLEQIRIYKKQPKHSANPCSDVMMKLVNAMEASGGKINGPVYKYVKDVEECLKAAKNEEQKSSKAGTLYYLSQYLDLNKFKQK</sequence>
<comment type="caution">
    <text evidence="1">The sequence shown here is derived from an EMBL/GenBank/DDBJ whole genome shotgun (WGS) entry which is preliminary data.</text>
</comment>
<gene>
    <name evidence="1" type="ORF">IV203_015032</name>
</gene>
<evidence type="ECO:0000313" key="1">
    <source>
        <dbReference type="EMBL" id="KAG7358444.1"/>
    </source>
</evidence>
<dbReference type="OrthoDB" id="34906at2759"/>
<organism evidence="1 2">
    <name type="scientific">Nitzschia inconspicua</name>
    <dbReference type="NCBI Taxonomy" id="303405"/>
    <lineage>
        <taxon>Eukaryota</taxon>
        <taxon>Sar</taxon>
        <taxon>Stramenopiles</taxon>
        <taxon>Ochrophyta</taxon>
        <taxon>Bacillariophyta</taxon>
        <taxon>Bacillariophyceae</taxon>
        <taxon>Bacillariophycidae</taxon>
        <taxon>Bacillariales</taxon>
        <taxon>Bacillariaceae</taxon>
        <taxon>Nitzschia</taxon>
    </lineage>
</organism>
<proteinExistence type="predicted"/>
<dbReference type="AlphaFoldDB" id="A0A9K3L9T2"/>
<protein>
    <submittedName>
        <fullName evidence="1">Uncharacterized protein</fullName>
    </submittedName>
</protein>
<dbReference type="EMBL" id="JAGRRH010000014">
    <property type="protein sequence ID" value="KAG7358444.1"/>
    <property type="molecule type" value="Genomic_DNA"/>
</dbReference>
<dbReference type="Proteomes" id="UP000693970">
    <property type="component" value="Unassembled WGS sequence"/>
</dbReference>
<name>A0A9K3L9T2_9STRA</name>
<accession>A0A9K3L9T2</accession>
<reference evidence="1" key="2">
    <citation type="submission" date="2021-04" db="EMBL/GenBank/DDBJ databases">
        <authorList>
            <person name="Podell S."/>
        </authorList>
    </citation>
    <scope>NUCLEOTIDE SEQUENCE</scope>
    <source>
        <strain evidence="1">Hildebrandi</strain>
    </source>
</reference>
<keyword evidence="2" id="KW-1185">Reference proteome</keyword>
<evidence type="ECO:0000313" key="2">
    <source>
        <dbReference type="Proteomes" id="UP000693970"/>
    </source>
</evidence>